<evidence type="ECO:0000313" key="2">
    <source>
        <dbReference type="Proteomes" id="UP001529510"/>
    </source>
</evidence>
<protein>
    <submittedName>
        <fullName evidence="1">Uncharacterized protein</fullName>
    </submittedName>
</protein>
<proteinExistence type="predicted"/>
<accession>A0ABD0S3B6</accession>
<feature type="non-terminal residue" evidence="1">
    <location>
        <position position="66"/>
    </location>
</feature>
<organism evidence="1 2">
    <name type="scientific">Cirrhinus mrigala</name>
    <name type="common">Mrigala</name>
    <dbReference type="NCBI Taxonomy" id="683832"/>
    <lineage>
        <taxon>Eukaryota</taxon>
        <taxon>Metazoa</taxon>
        <taxon>Chordata</taxon>
        <taxon>Craniata</taxon>
        <taxon>Vertebrata</taxon>
        <taxon>Euteleostomi</taxon>
        <taxon>Actinopterygii</taxon>
        <taxon>Neopterygii</taxon>
        <taxon>Teleostei</taxon>
        <taxon>Ostariophysi</taxon>
        <taxon>Cypriniformes</taxon>
        <taxon>Cyprinidae</taxon>
        <taxon>Labeoninae</taxon>
        <taxon>Labeonini</taxon>
        <taxon>Cirrhinus</taxon>
    </lineage>
</organism>
<dbReference type="EMBL" id="JAMKFB020000001">
    <property type="protein sequence ID" value="KAL0203960.1"/>
    <property type="molecule type" value="Genomic_DNA"/>
</dbReference>
<feature type="non-terminal residue" evidence="1">
    <location>
        <position position="1"/>
    </location>
</feature>
<evidence type="ECO:0000313" key="1">
    <source>
        <dbReference type="EMBL" id="KAL0203960.1"/>
    </source>
</evidence>
<comment type="caution">
    <text evidence="1">The sequence shown here is derived from an EMBL/GenBank/DDBJ whole genome shotgun (WGS) entry which is preliminary data.</text>
</comment>
<dbReference type="Proteomes" id="UP001529510">
    <property type="component" value="Unassembled WGS sequence"/>
</dbReference>
<reference evidence="1 2" key="1">
    <citation type="submission" date="2024-05" db="EMBL/GenBank/DDBJ databases">
        <title>Genome sequencing and assembly of Indian major carp, Cirrhinus mrigala (Hamilton, 1822).</title>
        <authorList>
            <person name="Mohindra V."/>
            <person name="Chowdhury L.M."/>
            <person name="Lal K."/>
            <person name="Jena J.K."/>
        </authorList>
    </citation>
    <scope>NUCLEOTIDE SEQUENCE [LARGE SCALE GENOMIC DNA]</scope>
    <source>
        <strain evidence="1">CM1030</strain>
        <tissue evidence="1">Blood</tissue>
    </source>
</reference>
<dbReference type="PANTHER" id="PTHR14663:SF2">
    <property type="entry name" value="METHYLTRANSFERASE NSUN7-RELATED"/>
    <property type="match status" value="1"/>
</dbReference>
<dbReference type="AlphaFoldDB" id="A0ABD0S3B6"/>
<keyword evidence="2" id="KW-1185">Reference proteome</keyword>
<name>A0ABD0S3B6_CIRMR</name>
<dbReference type="PANTHER" id="PTHR14663">
    <property type="entry name" value="METHYLTRANSFERASE NSUN7-RELATED"/>
    <property type="match status" value="1"/>
</dbReference>
<gene>
    <name evidence="1" type="ORF">M9458_001978</name>
</gene>
<sequence>LAACAIRPLLVENGDVLMVGSFSALTVAHVAVQAAACSGCVHVCGVLNVSTFNKELQTILTSAAWK</sequence>
<dbReference type="InterPro" id="IPR042620">
    <property type="entry name" value="NSUN7"/>
</dbReference>